<evidence type="ECO:0000313" key="1">
    <source>
        <dbReference type="EMBL" id="GKV23829.1"/>
    </source>
</evidence>
<dbReference type="AlphaFoldDB" id="A0AAV5KGV7"/>
<dbReference type="Proteomes" id="UP001054252">
    <property type="component" value="Unassembled WGS sequence"/>
</dbReference>
<accession>A0AAV5KGV7</accession>
<name>A0AAV5KGV7_9ROSI</name>
<proteinExistence type="predicted"/>
<sequence>MVKAFAFIEKSVSLDISNFHLFCSVVQVSCVKLSCHGIVSISQNIALCSLISGNCFVWFPASLLKMFRGSEFLPLIHRFVSQTSY</sequence>
<protein>
    <submittedName>
        <fullName evidence="1">Uncharacterized protein</fullName>
    </submittedName>
</protein>
<keyword evidence="2" id="KW-1185">Reference proteome</keyword>
<organism evidence="1 2">
    <name type="scientific">Rubroshorea leprosula</name>
    <dbReference type="NCBI Taxonomy" id="152421"/>
    <lineage>
        <taxon>Eukaryota</taxon>
        <taxon>Viridiplantae</taxon>
        <taxon>Streptophyta</taxon>
        <taxon>Embryophyta</taxon>
        <taxon>Tracheophyta</taxon>
        <taxon>Spermatophyta</taxon>
        <taxon>Magnoliopsida</taxon>
        <taxon>eudicotyledons</taxon>
        <taxon>Gunneridae</taxon>
        <taxon>Pentapetalae</taxon>
        <taxon>rosids</taxon>
        <taxon>malvids</taxon>
        <taxon>Malvales</taxon>
        <taxon>Dipterocarpaceae</taxon>
        <taxon>Rubroshorea</taxon>
    </lineage>
</organism>
<dbReference type="EMBL" id="BPVZ01000064">
    <property type="protein sequence ID" value="GKV23829.1"/>
    <property type="molecule type" value="Genomic_DNA"/>
</dbReference>
<reference evidence="1 2" key="1">
    <citation type="journal article" date="2021" name="Commun. Biol.">
        <title>The genome of Shorea leprosula (Dipterocarpaceae) highlights the ecological relevance of drought in aseasonal tropical rainforests.</title>
        <authorList>
            <person name="Ng K.K.S."/>
            <person name="Kobayashi M.J."/>
            <person name="Fawcett J.A."/>
            <person name="Hatakeyama M."/>
            <person name="Paape T."/>
            <person name="Ng C.H."/>
            <person name="Ang C.C."/>
            <person name="Tnah L.H."/>
            <person name="Lee C.T."/>
            <person name="Nishiyama T."/>
            <person name="Sese J."/>
            <person name="O'Brien M.J."/>
            <person name="Copetti D."/>
            <person name="Mohd Noor M.I."/>
            <person name="Ong R.C."/>
            <person name="Putra M."/>
            <person name="Sireger I.Z."/>
            <person name="Indrioko S."/>
            <person name="Kosugi Y."/>
            <person name="Izuno A."/>
            <person name="Isagi Y."/>
            <person name="Lee S.L."/>
            <person name="Shimizu K.K."/>
        </authorList>
    </citation>
    <scope>NUCLEOTIDE SEQUENCE [LARGE SCALE GENOMIC DNA]</scope>
    <source>
        <strain evidence="1">214</strain>
    </source>
</reference>
<gene>
    <name evidence="1" type="ORF">SLEP1_g33519</name>
</gene>
<comment type="caution">
    <text evidence="1">The sequence shown here is derived from an EMBL/GenBank/DDBJ whole genome shotgun (WGS) entry which is preliminary data.</text>
</comment>
<evidence type="ECO:0000313" key="2">
    <source>
        <dbReference type="Proteomes" id="UP001054252"/>
    </source>
</evidence>